<name>A0A7X3LXZ9_9HYPH</name>
<dbReference type="RefSeq" id="WP_160777414.1">
    <property type="nucleotide sequence ID" value="NZ_WUMV01000009.1"/>
</dbReference>
<evidence type="ECO:0000256" key="1">
    <source>
        <dbReference type="ARBA" id="ARBA00004418"/>
    </source>
</evidence>
<accession>A0A7X3LXZ9</accession>
<keyword evidence="6" id="KW-1185">Reference proteome</keyword>
<dbReference type="SUPFAM" id="SSF53850">
    <property type="entry name" value="Periplasmic binding protein-like II"/>
    <property type="match status" value="1"/>
</dbReference>
<feature type="domain" description="Solute-binding protein family 5" evidence="4">
    <location>
        <begin position="69"/>
        <end position="436"/>
    </location>
</feature>
<dbReference type="Gene3D" id="3.40.190.10">
    <property type="entry name" value="Periplasmic binding protein-like II"/>
    <property type="match status" value="1"/>
</dbReference>
<comment type="similarity">
    <text evidence="2">Belongs to the bacterial solute-binding protein 5 family.</text>
</comment>
<dbReference type="GO" id="GO:0043190">
    <property type="term" value="C:ATP-binding cassette (ABC) transporter complex"/>
    <property type="evidence" value="ECO:0007669"/>
    <property type="project" value="InterPro"/>
</dbReference>
<dbReference type="AlphaFoldDB" id="A0A7X3LXZ9"/>
<keyword evidence="3" id="KW-0732">Signal</keyword>
<feature type="signal peptide" evidence="3">
    <location>
        <begin position="1"/>
        <end position="18"/>
    </location>
</feature>
<dbReference type="GO" id="GO:0015833">
    <property type="term" value="P:peptide transport"/>
    <property type="evidence" value="ECO:0007669"/>
    <property type="project" value="TreeGrafter"/>
</dbReference>
<evidence type="ECO:0000256" key="2">
    <source>
        <dbReference type="ARBA" id="ARBA00005695"/>
    </source>
</evidence>
<dbReference type="InterPro" id="IPR000914">
    <property type="entry name" value="SBP_5_dom"/>
</dbReference>
<protein>
    <submittedName>
        <fullName evidence="5">Polyamine ABC transporter substrate-binding protein</fullName>
    </submittedName>
</protein>
<dbReference type="GO" id="GO:0030288">
    <property type="term" value="C:outer membrane-bounded periplasmic space"/>
    <property type="evidence" value="ECO:0007669"/>
    <property type="project" value="UniProtKB-ARBA"/>
</dbReference>
<dbReference type="Gene3D" id="3.10.105.10">
    <property type="entry name" value="Dipeptide-binding Protein, Domain 3"/>
    <property type="match status" value="1"/>
</dbReference>
<comment type="subcellular location">
    <subcellularLocation>
        <location evidence="1">Periplasm</location>
    </subcellularLocation>
</comment>
<gene>
    <name evidence="5" type="ORF">GR183_19915</name>
</gene>
<dbReference type="PANTHER" id="PTHR30290">
    <property type="entry name" value="PERIPLASMIC BINDING COMPONENT OF ABC TRANSPORTER"/>
    <property type="match status" value="1"/>
</dbReference>
<comment type="caution">
    <text evidence="5">The sequence shown here is derived from an EMBL/GenBank/DDBJ whole genome shotgun (WGS) entry which is preliminary data.</text>
</comment>
<sequence length="528" mass="59077">MAIAALLLMFFITPAANAVENDAQILRLGIDAADLGTGDPHRAASRNDRAVVDMIFNGLLRYKPGEAPQIEPDIATSIPVPKIADGKQVWRFELRRDVMCHPGPRTEGYQLTADDVVFSLMRAADPDVSSYAGDYEGMTASKVDDFTVDIAFDTPLSSILFFPKVADYAGGFIVCKKAVESLGDEDFGAHPVGTGPFVFKDRVAGERIRLAANEAYFRGRPQLDGVEVRYLPDFEKRDALLRDEELDVIFGSEKPEWFDAISGDESINVDVFGVGQVITMHFNTARPPLDDIRVRKALAYAVDRDVFRSLFAQGVVENVYSPVPAEFLPGGLSREEAARLQLDYPYDPAKARELLAEAGYEDGFKLKLVTSERGHYLSNYESLRDQLAKVGIEIELEVVEHREMHRRIREDENAIVIYVAWRPNADVFLTRFFHSDSTVVTGKSPDTNFSHYDGIDKLIEIARSARDPADQVRIWKQAQVKLLSDAAALPLHYVNLVYARRKNVDYGHPLTAAMALYPQFTETTRFKD</sequence>
<dbReference type="Pfam" id="PF00496">
    <property type="entry name" value="SBP_bac_5"/>
    <property type="match status" value="1"/>
</dbReference>
<dbReference type="InterPro" id="IPR039424">
    <property type="entry name" value="SBP_5"/>
</dbReference>
<dbReference type="PIRSF" id="PIRSF002741">
    <property type="entry name" value="MppA"/>
    <property type="match status" value="1"/>
</dbReference>
<dbReference type="EMBL" id="WUMV01000009">
    <property type="protein sequence ID" value="MXN67182.1"/>
    <property type="molecule type" value="Genomic_DNA"/>
</dbReference>
<evidence type="ECO:0000256" key="3">
    <source>
        <dbReference type="SAM" id="SignalP"/>
    </source>
</evidence>
<dbReference type="InterPro" id="IPR030678">
    <property type="entry name" value="Peptide/Ni-bd"/>
</dbReference>
<proteinExistence type="inferred from homology"/>
<dbReference type="Proteomes" id="UP000433101">
    <property type="component" value="Unassembled WGS sequence"/>
</dbReference>
<organism evidence="5 6">
    <name type="scientific">Stappia sediminis</name>
    <dbReference type="NCBI Taxonomy" id="2692190"/>
    <lineage>
        <taxon>Bacteria</taxon>
        <taxon>Pseudomonadati</taxon>
        <taxon>Pseudomonadota</taxon>
        <taxon>Alphaproteobacteria</taxon>
        <taxon>Hyphomicrobiales</taxon>
        <taxon>Stappiaceae</taxon>
        <taxon>Stappia</taxon>
    </lineage>
</organism>
<reference evidence="5 6" key="1">
    <citation type="submission" date="2019-12" db="EMBL/GenBank/DDBJ databases">
        <authorList>
            <person name="Li M."/>
        </authorList>
    </citation>
    <scope>NUCLEOTIDE SEQUENCE [LARGE SCALE GENOMIC DNA]</scope>
    <source>
        <strain evidence="5 6">GBMRC 2046</strain>
    </source>
</reference>
<feature type="chain" id="PRO_5030920448" evidence="3">
    <location>
        <begin position="19"/>
        <end position="528"/>
    </location>
</feature>
<evidence type="ECO:0000313" key="5">
    <source>
        <dbReference type="EMBL" id="MXN67182.1"/>
    </source>
</evidence>
<dbReference type="GO" id="GO:1904680">
    <property type="term" value="F:peptide transmembrane transporter activity"/>
    <property type="evidence" value="ECO:0007669"/>
    <property type="project" value="TreeGrafter"/>
</dbReference>
<evidence type="ECO:0000259" key="4">
    <source>
        <dbReference type="Pfam" id="PF00496"/>
    </source>
</evidence>
<evidence type="ECO:0000313" key="6">
    <source>
        <dbReference type="Proteomes" id="UP000433101"/>
    </source>
</evidence>